<accession>A0A7S2S1M0</accession>
<reference evidence="4" key="1">
    <citation type="submission" date="2021-01" db="EMBL/GenBank/DDBJ databases">
        <authorList>
            <person name="Corre E."/>
            <person name="Pelletier E."/>
            <person name="Niang G."/>
            <person name="Scheremetjew M."/>
            <person name="Finn R."/>
            <person name="Kale V."/>
            <person name="Holt S."/>
            <person name="Cochrane G."/>
            <person name="Meng A."/>
            <person name="Brown T."/>
            <person name="Cohen L."/>
        </authorList>
    </citation>
    <scope>NUCLEOTIDE SEQUENCE</scope>
    <source>
        <strain evidence="4">NY070348D</strain>
    </source>
</reference>
<feature type="repeat" description="WD" evidence="3">
    <location>
        <begin position="95"/>
        <end position="136"/>
    </location>
</feature>
<evidence type="ECO:0000256" key="2">
    <source>
        <dbReference type="ARBA" id="ARBA00022737"/>
    </source>
</evidence>
<protein>
    <recommendedName>
        <fullName evidence="5">Mitotic checkpoint protein BUB3</fullName>
    </recommendedName>
</protein>
<dbReference type="InterPro" id="IPR036322">
    <property type="entry name" value="WD40_repeat_dom_sf"/>
</dbReference>
<proteinExistence type="predicted"/>
<sequence length="330" mass="36460">MCASMNETCVSSAWRDALSRCRFHQTCANTLVVSGWDGSVSLCKSSDSKATIISKYHHPAAVLDCAWGDGENVVSGGLDTTVRVHDFASEQGSVLGKHDGPVRCVEYCRDKKLVLTGGWDRKLCLWDVREGNKNKNVAKIDQKNKVFAMDVCGNKVIVGLAGRMFNIYDLRKCGEDLDKLEQIVESKPSSLQHQTRCVKFFPGGAGFAVGSIAGRVSVDYSEQGKKPFRFKCHRVKELIYPVNAISFHPVYESFATGGGDKQVAIWDPHLQKRSAVFKGYQNSISSIDFNCDGSKLAIAVSYTFEEGEQPERDALNALFIRTIQPSDLKK</sequence>
<dbReference type="AlphaFoldDB" id="A0A7S2S1M0"/>
<dbReference type="InterPro" id="IPR015943">
    <property type="entry name" value="WD40/YVTN_repeat-like_dom_sf"/>
</dbReference>
<organism evidence="4">
    <name type="scientific">Mucochytrium quahogii</name>
    <dbReference type="NCBI Taxonomy" id="96639"/>
    <lineage>
        <taxon>Eukaryota</taxon>
        <taxon>Sar</taxon>
        <taxon>Stramenopiles</taxon>
        <taxon>Bigyra</taxon>
        <taxon>Labyrinthulomycetes</taxon>
        <taxon>Thraustochytrida</taxon>
        <taxon>Thraustochytriidae</taxon>
        <taxon>Mucochytrium</taxon>
    </lineage>
</organism>
<dbReference type="Pfam" id="PF00400">
    <property type="entry name" value="WD40"/>
    <property type="match status" value="3"/>
</dbReference>
<keyword evidence="2" id="KW-0677">Repeat</keyword>
<name>A0A7S2S1M0_9STRA</name>
<dbReference type="PROSITE" id="PS00678">
    <property type="entry name" value="WD_REPEATS_1"/>
    <property type="match status" value="1"/>
</dbReference>
<dbReference type="PROSITE" id="PS50294">
    <property type="entry name" value="WD_REPEATS_REGION"/>
    <property type="match status" value="1"/>
</dbReference>
<dbReference type="SMART" id="SM00320">
    <property type="entry name" value="WD40"/>
    <property type="match status" value="4"/>
</dbReference>
<feature type="repeat" description="WD" evidence="3">
    <location>
        <begin position="242"/>
        <end position="267"/>
    </location>
</feature>
<evidence type="ECO:0000256" key="3">
    <source>
        <dbReference type="PROSITE-ProRule" id="PRU00221"/>
    </source>
</evidence>
<dbReference type="PANTHER" id="PTHR10971">
    <property type="entry name" value="MRNA EXPORT FACTOR AND BUB3"/>
    <property type="match status" value="1"/>
</dbReference>
<evidence type="ECO:0000313" key="4">
    <source>
        <dbReference type="EMBL" id="CAD9686842.1"/>
    </source>
</evidence>
<evidence type="ECO:0000256" key="1">
    <source>
        <dbReference type="ARBA" id="ARBA00022574"/>
    </source>
</evidence>
<dbReference type="SUPFAM" id="SSF50978">
    <property type="entry name" value="WD40 repeat-like"/>
    <property type="match status" value="1"/>
</dbReference>
<dbReference type="Gene3D" id="2.130.10.10">
    <property type="entry name" value="YVTN repeat-like/Quinoprotein amine dehydrogenase"/>
    <property type="match status" value="1"/>
</dbReference>
<evidence type="ECO:0008006" key="5">
    <source>
        <dbReference type="Google" id="ProtNLM"/>
    </source>
</evidence>
<dbReference type="InterPro" id="IPR019775">
    <property type="entry name" value="WD40_repeat_CS"/>
</dbReference>
<keyword evidence="1 3" id="KW-0853">WD repeat</keyword>
<dbReference type="PROSITE" id="PS50082">
    <property type="entry name" value="WD_REPEATS_2"/>
    <property type="match status" value="2"/>
</dbReference>
<dbReference type="InterPro" id="IPR001680">
    <property type="entry name" value="WD40_rpt"/>
</dbReference>
<gene>
    <name evidence="4" type="ORF">QSP1433_LOCUS9302</name>
</gene>
<dbReference type="EMBL" id="HBHK01014790">
    <property type="protein sequence ID" value="CAD9686842.1"/>
    <property type="molecule type" value="Transcribed_RNA"/>
</dbReference>